<keyword evidence="6" id="KW-1185">Reference proteome</keyword>
<dbReference type="PROSITE" id="PS50043">
    <property type="entry name" value="HTH_LUXR_2"/>
    <property type="match status" value="1"/>
</dbReference>
<name>A0A9X4B0A5_9BACT</name>
<sequence>MFQEPRLIAPLGETVVRALLLGQAHDYAHLLQTRAPSAGIGAVRKVEEYVEAAGPRPVSMRELSVVTGASGRSIDKAFRAHRGSTLAAALARSPPPSANEEGAVGARISLLTPRERDVCALVARGLLNKQVAAELGISEGIVERHRGRAMKKLEIGGAAELGRLWAALDG</sequence>
<evidence type="ECO:0000256" key="1">
    <source>
        <dbReference type="ARBA" id="ARBA00023015"/>
    </source>
</evidence>
<feature type="domain" description="HTH luxR-type" evidence="4">
    <location>
        <begin position="104"/>
        <end position="169"/>
    </location>
</feature>
<organism evidence="5 6">
    <name type="scientific">Polyangium jinanense</name>
    <dbReference type="NCBI Taxonomy" id="2829994"/>
    <lineage>
        <taxon>Bacteria</taxon>
        <taxon>Pseudomonadati</taxon>
        <taxon>Myxococcota</taxon>
        <taxon>Polyangia</taxon>
        <taxon>Polyangiales</taxon>
        <taxon>Polyangiaceae</taxon>
        <taxon>Polyangium</taxon>
    </lineage>
</organism>
<protein>
    <recommendedName>
        <fullName evidence="4">HTH luxR-type domain-containing protein</fullName>
    </recommendedName>
</protein>
<dbReference type="SMART" id="SM00421">
    <property type="entry name" value="HTH_LUXR"/>
    <property type="match status" value="1"/>
</dbReference>
<dbReference type="PRINTS" id="PR00038">
    <property type="entry name" value="HTHLUXR"/>
</dbReference>
<dbReference type="Proteomes" id="UP001151081">
    <property type="component" value="Unassembled WGS sequence"/>
</dbReference>
<keyword evidence="3" id="KW-0804">Transcription</keyword>
<dbReference type="CDD" id="cd06170">
    <property type="entry name" value="LuxR_C_like"/>
    <property type="match status" value="1"/>
</dbReference>
<dbReference type="GO" id="GO:0006355">
    <property type="term" value="P:regulation of DNA-templated transcription"/>
    <property type="evidence" value="ECO:0007669"/>
    <property type="project" value="InterPro"/>
</dbReference>
<evidence type="ECO:0000313" key="6">
    <source>
        <dbReference type="Proteomes" id="UP001151081"/>
    </source>
</evidence>
<dbReference type="Pfam" id="PF00196">
    <property type="entry name" value="GerE"/>
    <property type="match status" value="1"/>
</dbReference>
<proteinExistence type="predicted"/>
<evidence type="ECO:0000256" key="3">
    <source>
        <dbReference type="ARBA" id="ARBA00023163"/>
    </source>
</evidence>
<dbReference type="GO" id="GO:0003677">
    <property type="term" value="F:DNA binding"/>
    <property type="evidence" value="ECO:0007669"/>
    <property type="project" value="UniProtKB-KW"/>
</dbReference>
<evidence type="ECO:0000313" key="5">
    <source>
        <dbReference type="EMBL" id="MDC3988942.1"/>
    </source>
</evidence>
<dbReference type="SUPFAM" id="SSF46894">
    <property type="entry name" value="C-terminal effector domain of the bipartite response regulators"/>
    <property type="match status" value="1"/>
</dbReference>
<evidence type="ECO:0000259" key="4">
    <source>
        <dbReference type="PROSITE" id="PS50043"/>
    </source>
</evidence>
<evidence type="ECO:0000256" key="2">
    <source>
        <dbReference type="ARBA" id="ARBA00023125"/>
    </source>
</evidence>
<dbReference type="PANTHER" id="PTHR44688">
    <property type="entry name" value="DNA-BINDING TRANSCRIPTIONAL ACTIVATOR DEVR_DOSR"/>
    <property type="match status" value="1"/>
</dbReference>
<accession>A0A9X4B0A5</accession>
<dbReference type="PANTHER" id="PTHR44688:SF16">
    <property type="entry name" value="DNA-BINDING TRANSCRIPTIONAL ACTIVATOR DEVR_DOSR"/>
    <property type="match status" value="1"/>
</dbReference>
<comment type="caution">
    <text evidence="5">The sequence shown here is derived from an EMBL/GenBank/DDBJ whole genome shotgun (WGS) entry which is preliminary data.</text>
</comment>
<dbReference type="InterPro" id="IPR000792">
    <property type="entry name" value="Tscrpt_reg_LuxR_C"/>
</dbReference>
<reference evidence="5 6" key="1">
    <citation type="submission" date="2021-04" db="EMBL/GenBank/DDBJ databases">
        <title>Genome analysis of Polyangium sp.</title>
        <authorList>
            <person name="Li Y."/>
            <person name="Wang J."/>
        </authorList>
    </citation>
    <scope>NUCLEOTIDE SEQUENCE [LARGE SCALE GENOMIC DNA]</scope>
    <source>
        <strain evidence="5 6">SDU14</strain>
    </source>
</reference>
<keyword evidence="2" id="KW-0238">DNA-binding</keyword>
<gene>
    <name evidence="5" type="ORF">KEG57_51220</name>
</gene>
<dbReference type="Gene3D" id="1.10.10.10">
    <property type="entry name" value="Winged helix-like DNA-binding domain superfamily/Winged helix DNA-binding domain"/>
    <property type="match status" value="1"/>
</dbReference>
<dbReference type="InterPro" id="IPR036388">
    <property type="entry name" value="WH-like_DNA-bd_sf"/>
</dbReference>
<dbReference type="EMBL" id="JAGTJJ010000089">
    <property type="protein sequence ID" value="MDC3988942.1"/>
    <property type="molecule type" value="Genomic_DNA"/>
</dbReference>
<dbReference type="InterPro" id="IPR016032">
    <property type="entry name" value="Sig_transdc_resp-reg_C-effctor"/>
</dbReference>
<dbReference type="AlphaFoldDB" id="A0A9X4B0A5"/>
<keyword evidence="1" id="KW-0805">Transcription regulation</keyword>